<protein>
    <submittedName>
        <fullName evidence="6">Patatin family protein</fullName>
    </submittedName>
</protein>
<gene>
    <name evidence="6" type="ORF">HHL10_19285</name>
</gene>
<dbReference type="InterPro" id="IPR016035">
    <property type="entry name" value="Acyl_Trfase/lysoPLipase"/>
</dbReference>
<keyword evidence="1 4" id="KW-0378">Hydrolase</keyword>
<keyword evidence="2 4" id="KW-0442">Lipid degradation</keyword>
<comment type="caution">
    <text evidence="4">Lacks conserved residue(s) required for the propagation of feature annotation.</text>
</comment>
<dbReference type="Pfam" id="PF01734">
    <property type="entry name" value="Patatin"/>
    <property type="match status" value="1"/>
</dbReference>
<dbReference type="GO" id="GO:0016787">
    <property type="term" value="F:hydrolase activity"/>
    <property type="evidence" value="ECO:0007669"/>
    <property type="project" value="UniProtKB-UniRule"/>
</dbReference>
<evidence type="ECO:0000313" key="6">
    <source>
        <dbReference type="EMBL" id="NML17122.1"/>
    </source>
</evidence>
<feature type="active site" description="Nucleophile" evidence="4">
    <location>
        <position position="55"/>
    </location>
</feature>
<evidence type="ECO:0000313" key="7">
    <source>
        <dbReference type="Proteomes" id="UP000574067"/>
    </source>
</evidence>
<feature type="short sequence motif" description="GXSXG" evidence="4">
    <location>
        <begin position="53"/>
        <end position="57"/>
    </location>
</feature>
<dbReference type="SUPFAM" id="SSF52151">
    <property type="entry name" value="FabD/lysophospholipase-like"/>
    <property type="match status" value="1"/>
</dbReference>
<dbReference type="PANTHER" id="PTHR14226:SF57">
    <property type="entry name" value="BLR7027 PROTEIN"/>
    <property type="match status" value="1"/>
</dbReference>
<evidence type="ECO:0000256" key="4">
    <source>
        <dbReference type="PROSITE-ProRule" id="PRU01161"/>
    </source>
</evidence>
<evidence type="ECO:0000259" key="5">
    <source>
        <dbReference type="PROSITE" id="PS51635"/>
    </source>
</evidence>
<evidence type="ECO:0000256" key="3">
    <source>
        <dbReference type="ARBA" id="ARBA00023098"/>
    </source>
</evidence>
<proteinExistence type="predicted"/>
<evidence type="ECO:0000256" key="2">
    <source>
        <dbReference type="ARBA" id="ARBA00022963"/>
    </source>
</evidence>
<dbReference type="AlphaFoldDB" id="A0A848FCU0"/>
<feature type="active site" description="Proton acceptor" evidence="4">
    <location>
        <position position="222"/>
    </location>
</feature>
<dbReference type="EMBL" id="JABBFW010000015">
    <property type="protein sequence ID" value="NML17122.1"/>
    <property type="molecule type" value="Genomic_DNA"/>
</dbReference>
<sequence>MSSARSVRKPPARIGLALAGGGPVGAVHEVAALCALQDGLAGIDFAALDVYVGVSAGAFVASLLANGITPQQLRRILVEADSAEHPIDPNVFLSPAVDELAQRAAMLPGVLLEAVQRCLHGPWASRLELLAGLGRLLPSGLFSGDKLARFLEQAFAAEGRSNDFRRLRTKLRLVATDLDSGEAVVFGSPGHDDVPISRAVQASSALPGLYPPVRINGRDHVDGVLRKTMHASVALREGARLLFCINPIVPFDAQLAARRGHPWRGRLVNGGLPTVLSQAFRTLIHSRMQVGMAGYPGTYRGARVLLFEPPRDDPHLLFTNVFNEATRRRVFEQTYRWTLRDLAARRRELTPWLAPYGISIRATRRPAAAAPNGPAGMDVAQRLGGTLDRLERWIGPR</sequence>
<dbReference type="GO" id="GO:0016042">
    <property type="term" value="P:lipid catabolic process"/>
    <property type="evidence" value="ECO:0007669"/>
    <property type="project" value="UniProtKB-UniRule"/>
</dbReference>
<feature type="short sequence motif" description="GXGXXG" evidence="4">
    <location>
        <begin position="20"/>
        <end position="25"/>
    </location>
</feature>
<comment type="caution">
    <text evidence="6">The sequence shown here is derived from an EMBL/GenBank/DDBJ whole genome shotgun (WGS) entry which is preliminary data.</text>
</comment>
<name>A0A848FCU0_9BURK</name>
<dbReference type="PANTHER" id="PTHR14226">
    <property type="entry name" value="NEUROPATHY TARGET ESTERASE/SWISS CHEESE D.MELANOGASTER"/>
    <property type="match status" value="1"/>
</dbReference>
<accession>A0A848FCU0</accession>
<dbReference type="Proteomes" id="UP000574067">
    <property type="component" value="Unassembled WGS sequence"/>
</dbReference>
<dbReference type="Gene3D" id="3.40.1090.10">
    <property type="entry name" value="Cytosolic phospholipase A2 catalytic domain"/>
    <property type="match status" value="2"/>
</dbReference>
<organism evidence="6 7">
    <name type="scientific">Azohydromonas caseinilytica</name>
    <dbReference type="NCBI Taxonomy" id="2728836"/>
    <lineage>
        <taxon>Bacteria</taxon>
        <taxon>Pseudomonadati</taxon>
        <taxon>Pseudomonadota</taxon>
        <taxon>Betaproteobacteria</taxon>
        <taxon>Burkholderiales</taxon>
        <taxon>Sphaerotilaceae</taxon>
        <taxon>Azohydromonas</taxon>
    </lineage>
</organism>
<dbReference type="PROSITE" id="PS51635">
    <property type="entry name" value="PNPLA"/>
    <property type="match status" value="1"/>
</dbReference>
<feature type="domain" description="PNPLA" evidence="5">
    <location>
        <begin position="16"/>
        <end position="235"/>
    </location>
</feature>
<dbReference type="InterPro" id="IPR050301">
    <property type="entry name" value="NTE"/>
</dbReference>
<dbReference type="InterPro" id="IPR002641">
    <property type="entry name" value="PNPLA_dom"/>
</dbReference>
<keyword evidence="7" id="KW-1185">Reference proteome</keyword>
<reference evidence="6 7" key="1">
    <citation type="submission" date="2020-04" db="EMBL/GenBank/DDBJ databases">
        <title>Azohydromonas sp. isolated from soil.</title>
        <authorList>
            <person name="Dahal R.H."/>
        </authorList>
    </citation>
    <scope>NUCLEOTIDE SEQUENCE [LARGE SCALE GENOMIC DNA]</scope>
    <source>
        <strain evidence="6 7">G-1-1-14</strain>
    </source>
</reference>
<evidence type="ECO:0000256" key="1">
    <source>
        <dbReference type="ARBA" id="ARBA00022801"/>
    </source>
</evidence>
<dbReference type="RefSeq" id="WP_169162027.1">
    <property type="nucleotide sequence ID" value="NZ_JABBFW010000015.1"/>
</dbReference>
<keyword evidence="3 4" id="KW-0443">Lipid metabolism</keyword>